<name>W7XD37_TETTS</name>
<keyword evidence="1" id="KW-1133">Transmembrane helix</keyword>
<accession>W7XD37</accession>
<dbReference type="EMBL" id="GG662707">
    <property type="protein sequence ID" value="EWS74523.1"/>
    <property type="molecule type" value="Genomic_DNA"/>
</dbReference>
<dbReference type="InParanoid" id="W7XD37"/>
<keyword evidence="1 2" id="KW-0812">Transmembrane</keyword>
<dbReference type="RefSeq" id="XP_012652953.1">
    <property type="nucleotide sequence ID" value="XM_012797499.1"/>
</dbReference>
<reference evidence="3" key="1">
    <citation type="journal article" date="2006" name="PLoS Biol.">
        <title>Macronuclear genome sequence of the ciliate Tetrahymena thermophila, a model eukaryote.</title>
        <authorList>
            <person name="Eisen J.A."/>
            <person name="Coyne R.S."/>
            <person name="Wu M."/>
            <person name="Wu D."/>
            <person name="Thiagarajan M."/>
            <person name="Wortman J.R."/>
            <person name="Badger J.H."/>
            <person name="Ren Q."/>
            <person name="Amedeo P."/>
            <person name="Jones K.M."/>
            <person name="Tallon L.J."/>
            <person name="Delcher A.L."/>
            <person name="Salzberg S.L."/>
            <person name="Silva J.C."/>
            <person name="Haas B.J."/>
            <person name="Majoros W.H."/>
            <person name="Farzad M."/>
            <person name="Carlton J.M."/>
            <person name="Smith R.K. Jr."/>
            <person name="Garg J."/>
            <person name="Pearlman R.E."/>
            <person name="Karrer K.M."/>
            <person name="Sun L."/>
            <person name="Manning G."/>
            <person name="Elde N.C."/>
            <person name="Turkewitz A.P."/>
            <person name="Asai D.J."/>
            <person name="Wilkes D.E."/>
            <person name="Wang Y."/>
            <person name="Cai H."/>
            <person name="Collins K."/>
            <person name="Stewart B.A."/>
            <person name="Lee S.R."/>
            <person name="Wilamowska K."/>
            <person name="Weinberg Z."/>
            <person name="Ruzzo W.L."/>
            <person name="Wloga D."/>
            <person name="Gaertig J."/>
            <person name="Frankel J."/>
            <person name="Tsao C.-C."/>
            <person name="Gorovsky M.A."/>
            <person name="Keeling P.J."/>
            <person name="Waller R.F."/>
            <person name="Patron N.J."/>
            <person name="Cherry J.M."/>
            <person name="Stover N.A."/>
            <person name="Krieger C.J."/>
            <person name="del Toro C."/>
            <person name="Ryder H.F."/>
            <person name="Williamson S.C."/>
            <person name="Barbeau R.A."/>
            <person name="Hamilton E.P."/>
            <person name="Orias E."/>
        </authorList>
    </citation>
    <scope>NUCLEOTIDE SEQUENCE [LARGE SCALE GENOMIC DNA]</scope>
    <source>
        <strain evidence="3">SB210</strain>
    </source>
</reference>
<gene>
    <name evidence="2" type="ORF">TTHERM_000643590</name>
</gene>
<evidence type="ECO:0000256" key="1">
    <source>
        <dbReference type="SAM" id="Phobius"/>
    </source>
</evidence>
<dbReference type="Proteomes" id="UP000009168">
    <property type="component" value="Unassembled WGS sequence"/>
</dbReference>
<proteinExistence type="predicted"/>
<keyword evidence="1" id="KW-0472">Membrane</keyword>
<dbReference type="AlphaFoldDB" id="W7XD37"/>
<feature type="transmembrane region" description="Helical" evidence="1">
    <location>
        <begin position="20"/>
        <end position="39"/>
    </location>
</feature>
<evidence type="ECO:0000313" key="3">
    <source>
        <dbReference type="Proteomes" id="UP000009168"/>
    </source>
</evidence>
<organism evidence="2 3">
    <name type="scientific">Tetrahymena thermophila (strain SB210)</name>
    <dbReference type="NCBI Taxonomy" id="312017"/>
    <lineage>
        <taxon>Eukaryota</taxon>
        <taxon>Sar</taxon>
        <taxon>Alveolata</taxon>
        <taxon>Ciliophora</taxon>
        <taxon>Intramacronucleata</taxon>
        <taxon>Oligohymenophorea</taxon>
        <taxon>Hymenostomatida</taxon>
        <taxon>Tetrahymenina</taxon>
        <taxon>Tetrahymenidae</taxon>
        <taxon>Tetrahymena</taxon>
    </lineage>
</organism>
<protein>
    <submittedName>
        <fullName evidence="2">Transmembrane protein, putative</fullName>
    </submittedName>
</protein>
<sequence length="166" mass="19844">MNSNFYQCQNYYNLSAKGDGLLILVCFYQIFTFLHVSLLKKFTNQSQNKFTNLKQIASYNKQIYKQIFLKCKLLKKKKIKHKNKQYLFVIKQKIGQAKFLYFLYFQQLLSIEFNKFIKFQQRLICCCQEILKCVNSPLQSLLKKVQCKEGNQNYKSDAIIKQVQNQ</sequence>
<dbReference type="KEGG" id="tet:TTHERM_000643590"/>
<evidence type="ECO:0000313" key="2">
    <source>
        <dbReference type="EMBL" id="EWS74523.1"/>
    </source>
</evidence>
<dbReference type="GeneID" id="24439981"/>
<keyword evidence="3" id="KW-1185">Reference proteome</keyword>